<feature type="transmembrane region" description="Helical" evidence="3">
    <location>
        <begin position="296"/>
        <end position="319"/>
    </location>
</feature>
<dbReference type="Proteomes" id="UP000009168">
    <property type="component" value="Unassembled WGS sequence"/>
</dbReference>
<protein>
    <submittedName>
        <fullName evidence="4">Transmembrane protein, putative</fullName>
    </submittedName>
</protein>
<keyword evidence="3" id="KW-0472">Membrane</keyword>
<dbReference type="GeneID" id="7838625"/>
<feature type="transmembrane region" description="Helical" evidence="3">
    <location>
        <begin position="444"/>
        <end position="463"/>
    </location>
</feature>
<evidence type="ECO:0000256" key="1">
    <source>
        <dbReference type="SAM" id="Coils"/>
    </source>
</evidence>
<feature type="compositionally biased region" description="Polar residues" evidence="2">
    <location>
        <begin position="1"/>
        <end position="13"/>
    </location>
</feature>
<dbReference type="RefSeq" id="XP_001027153.1">
    <property type="nucleotide sequence ID" value="XM_001027153.1"/>
</dbReference>
<keyword evidence="1" id="KW-0175">Coiled coil</keyword>
<evidence type="ECO:0000256" key="2">
    <source>
        <dbReference type="SAM" id="MobiDB-lite"/>
    </source>
</evidence>
<evidence type="ECO:0000256" key="3">
    <source>
        <dbReference type="SAM" id="Phobius"/>
    </source>
</evidence>
<reference evidence="5" key="1">
    <citation type="journal article" date="2006" name="PLoS Biol.">
        <title>Macronuclear genome sequence of the ciliate Tetrahymena thermophila, a model eukaryote.</title>
        <authorList>
            <person name="Eisen J.A."/>
            <person name="Coyne R.S."/>
            <person name="Wu M."/>
            <person name="Wu D."/>
            <person name="Thiagarajan M."/>
            <person name="Wortman J.R."/>
            <person name="Badger J.H."/>
            <person name="Ren Q."/>
            <person name="Amedeo P."/>
            <person name="Jones K.M."/>
            <person name="Tallon L.J."/>
            <person name="Delcher A.L."/>
            <person name="Salzberg S.L."/>
            <person name="Silva J.C."/>
            <person name="Haas B.J."/>
            <person name="Majoros W.H."/>
            <person name="Farzad M."/>
            <person name="Carlton J.M."/>
            <person name="Smith R.K. Jr."/>
            <person name="Garg J."/>
            <person name="Pearlman R.E."/>
            <person name="Karrer K.M."/>
            <person name="Sun L."/>
            <person name="Manning G."/>
            <person name="Elde N.C."/>
            <person name="Turkewitz A.P."/>
            <person name="Asai D.J."/>
            <person name="Wilkes D.E."/>
            <person name="Wang Y."/>
            <person name="Cai H."/>
            <person name="Collins K."/>
            <person name="Stewart B.A."/>
            <person name="Lee S.R."/>
            <person name="Wilamowska K."/>
            <person name="Weinberg Z."/>
            <person name="Ruzzo W.L."/>
            <person name="Wloga D."/>
            <person name="Gaertig J."/>
            <person name="Frankel J."/>
            <person name="Tsao C.-C."/>
            <person name="Gorovsky M.A."/>
            <person name="Keeling P.J."/>
            <person name="Waller R.F."/>
            <person name="Patron N.J."/>
            <person name="Cherry J.M."/>
            <person name="Stover N.A."/>
            <person name="Krieger C.J."/>
            <person name="del Toro C."/>
            <person name="Ryder H.F."/>
            <person name="Williamson S.C."/>
            <person name="Barbeau R.A."/>
            <person name="Hamilton E.P."/>
            <person name="Orias E."/>
        </authorList>
    </citation>
    <scope>NUCLEOTIDE SEQUENCE [LARGE SCALE GENOMIC DNA]</scope>
    <source>
        <strain evidence="5">SB210</strain>
    </source>
</reference>
<proteinExistence type="predicted"/>
<sequence>MINNHNLGNQDLNSPKEFDFGFQGKFQTQSIYGTQQTLNRQATQPKKTQFAQENQYQNENIPPEDYNTDQQLKLIPNSPLLTSPRPFQELHQNLIYQNKQQNGQMQTNIGDLNYQNYGQTRNGNIYEAKSQENNDKTYQNQRLFSYECIDNDMFQSQNRILTPHNFSQDNNRFQQYFGRMDQSNNQKDLSNKNSQKQMNTNHIQNKDINLQEQENPELFSYRNDINQEEQKILNARLTNSMIQQNEIQVSASQQMNNQKNENEKANIERSQSSLNRKKINNYENQYYNIIMTKYNICISVLVVFLNTFTFGMFWALFYFEFQSAQYLTGIQQSNNFFFIVSSMGHTDYQDFFIYYRQIIDTVEYFILLIALFSNPRKCLEIFKLFFFYANFVITVFCFARMEKLLYYSDSLQLKSAIEKYNQCQMSNEGAFKDSFSNYYFILKIYIYAIPVSVVLQLICFVYYQPNQENLLNQQLQQIIKQQNSKQPKNQSQNNLNQNNIQQNKDVQNQEKAQNQESVNVQNQPFILPSMLNSTVQVRDGNVQLNISPTYKEKAPTQQNQVLE</sequence>
<organism evidence="4 5">
    <name type="scientific">Tetrahymena thermophila (strain SB210)</name>
    <dbReference type="NCBI Taxonomy" id="312017"/>
    <lineage>
        <taxon>Eukaryota</taxon>
        <taxon>Sar</taxon>
        <taxon>Alveolata</taxon>
        <taxon>Ciliophora</taxon>
        <taxon>Intramacronucleata</taxon>
        <taxon>Oligohymenophorea</taxon>
        <taxon>Hymenostomatida</taxon>
        <taxon>Tetrahymenina</taxon>
        <taxon>Tetrahymenidae</taxon>
        <taxon>Tetrahymena</taxon>
    </lineage>
</organism>
<evidence type="ECO:0000313" key="5">
    <source>
        <dbReference type="Proteomes" id="UP000009168"/>
    </source>
</evidence>
<name>Q24GG0_TETTS</name>
<dbReference type="HOGENOM" id="CLU_484430_0_0_1"/>
<gene>
    <name evidence="4" type="ORF">TTHERM_00726310</name>
</gene>
<keyword evidence="3 4" id="KW-0812">Transmembrane</keyword>
<feature type="region of interest" description="Disordered" evidence="2">
    <location>
        <begin position="1"/>
        <end position="20"/>
    </location>
</feature>
<feature type="transmembrane region" description="Helical" evidence="3">
    <location>
        <begin position="353"/>
        <end position="372"/>
    </location>
</feature>
<evidence type="ECO:0000313" key="4">
    <source>
        <dbReference type="EMBL" id="EAS06911.1"/>
    </source>
</evidence>
<keyword evidence="5" id="KW-1185">Reference proteome</keyword>
<feature type="coiled-coil region" evidence="1">
    <location>
        <begin position="248"/>
        <end position="277"/>
    </location>
</feature>
<keyword evidence="3" id="KW-1133">Transmembrane helix</keyword>
<dbReference type="KEGG" id="tet:TTHERM_00726310"/>
<dbReference type="InParanoid" id="Q24GG0"/>
<dbReference type="AlphaFoldDB" id="Q24GG0"/>
<dbReference type="EMBL" id="GG662257">
    <property type="protein sequence ID" value="EAS06911.1"/>
    <property type="molecule type" value="Genomic_DNA"/>
</dbReference>
<feature type="transmembrane region" description="Helical" evidence="3">
    <location>
        <begin position="384"/>
        <end position="401"/>
    </location>
</feature>
<accession>Q24GG0</accession>